<dbReference type="GO" id="GO:0010181">
    <property type="term" value="F:FMN binding"/>
    <property type="evidence" value="ECO:0007669"/>
    <property type="project" value="InterPro"/>
</dbReference>
<evidence type="ECO:0000256" key="3">
    <source>
        <dbReference type="ARBA" id="ARBA00022630"/>
    </source>
</evidence>
<dbReference type="GO" id="GO:0046168">
    <property type="term" value="P:glycerol-3-phosphate catabolic process"/>
    <property type="evidence" value="ECO:0007669"/>
    <property type="project" value="TreeGrafter"/>
</dbReference>
<dbReference type="InterPro" id="IPR006076">
    <property type="entry name" value="FAD-dep_OxRdtase"/>
</dbReference>
<organism evidence="8 9">
    <name type="scientific">Desulfosarcina widdelii</name>
    <dbReference type="NCBI Taxonomy" id="947919"/>
    <lineage>
        <taxon>Bacteria</taxon>
        <taxon>Pseudomonadati</taxon>
        <taxon>Thermodesulfobacteriota</taxon>
        <taxon>Desulfobacteria</taxon>
        <taxon>Desulfobacterales</taxon>
        <taxon>Desulfosarcinaceae</taxon>
        <taxon>Desulfosarcina</taxon>
    </lineage>
</organism>
<dbReference type="KEGG" id="dwd:DSCW_41280"/>
<evidence type="ECO:0000256" key="1">
    <source>
        <dbReference type="ARBA" id="ARBA00001974"/>
    </source>
</evidence>
<dbReference type="PANTHER" id="PTHR11985">
    <property type="entry name" value="GLYCEROL-3-PHOSPHATE DEHYDROGENASE"/>
    <property type="match status" value="1"/>
</dbReference>
<dbReference type="InterPro" id="IPR017752">
    <property type="entry name" value="G3P_DH_GlpA_su"/>
</dbReference>
<comment type="catalytic activity">
    <reaction evidence="6">
        <text>a quinone + sn-glycerol 3-phosphate = dihydroxyacetone phosphate + a quinol</text>
        <dbReference type="Rhea" id="RHEA:18977"/>
        <dbReference type="ChEBI" id="CHEBI:24646"/>
        <dbReference type="ChEBI" id="CHEBI:57597"/>
        <dbReference type="ChEBI" id="CHEBI:57642"/>
        <dbReference type="ChEBI" id="CHEBI:132124"/>
        <dbReference type="EC" id="1.1.5.3"/>
    </reaction>
</comment>
<name>A0A5K7ZAI3_9BACT</name>
<dbReference type="PROSITE" id="PS00978">
    <property type="entry name" value="FAD_G3PDH_2"/>
    <property type="match status" value="1"/>
</dbReference>
<dbReference type="InterPro" id="IPR000447">
    <property type="entry name" value="G3P_DH_FAD-dep"/>
</dbReference>
<dbReference type="EC" id="1.1.5.3" evidence="6"/>
<dbReference type="Pfam" id="PF01266">
    <property type="entry name" value="DAO"/>
    <property type="match status" value="1"/>
</dbReference>
<dbReference type="PROSITE" id="PS00977">
    <property type="entry name" value="FAD_G3PDH_1"/>
    <property type="match status" value="1"/>
</dbReference>
<keyword evidence="5 6" id="KW-0560">Oxidoreductase</keyword>
<reference evidence="8 9" key="1">
    <citation type="submission" date="2019-11" db="EMBL/GenBank/DDBJ databases">
        <title>Comparative genomics of hydrocarbon-degrading Desulfosarcina strains.</title>
        <authorList>
            <person name="Watanabe M."/>
            <person name="Kojima H."/>
            <person name="Fukui M."/>
        </authorList>
    </citation>
    <scope>NUCLEOTIDE SEQUENCE [LARGE SCALE GENOMIC DNA]</scope>
    <source>
        <strain evidence="8 9">PP31</strain>
    </source>
</reference>
<dbReference type="InterPro" id="IPR041854">
    <property type="entry name" value="BFD-like_2Fe2S-bd_dom_sf"/>
</dbReference>
<gene>
    <name evidence="8" type="ORF">DSCW_41280</name>
</gene>
<keyword evidence="4" id="KW-0274">FAD</keyword>
<dbReference type="GO" id="GO:0050660">
    <property type="term" value="F:flavin adenine dinucleotide binding"/>
    <property type="evidence" value="ECO:0007669"/>
    <property type="project" value="InterPro"/>
</dbReference>
<accession>A0A5K7ZAI3</accession>
<dbReference type="NCBIfam" id="TIGR03377">
    <property type="entry name" value="glycerol3P_GlpA"/>
    <property type="match status" value="1"/>
</dbReference>
<dbReference type="EMBL" id="AP021875">
    <property type="protein sequence ID" value="BBO76711.1"/>
    <property type="molecule type" value="Genomic_DNA"/>
</dbReference>
<comment type="similarity">
    <text evidence="2 6">Belongs to the FAD-dependent glycerol-3-phosphate dehydrogenase family.</text>
</comment>
<dbReference type="SUPFAM" id="SSF54373">
    <property type="entry name" value="FAD-linked reductases, C-terminal domain"/>
    <property type="match status" value="1"/>
</dbReference>
<dbReference type="NCBIfam" id="NF008313">
    <property type="entry name" value="PRK11101.1"/>
    <property type="match status" value="1"/>
</dbReference>
<dbReference type="GO" id="GO:0004368">
    <property type="term" value="F:glycerol-3-phosphate dehydrogenase (quinone) activity"/>
    <property type="evidence" value="ECO:0007669"/>
    <property type="project" value="UniProtKB-EC"/>
</dbReference>
<evidence type="ECO:0000256" key="5">
    <source>
        <dbReference type="ARBA" id="ARBA00023002"/>
    </source>
</evidence>
<keyword evidence="3 6" id="KW-0285">Flavoprotein</keyword>
<evidence type="ECO:0000256" key="2">
    <source>
        <dbReference type="ARBA" id="ARBA00007330"/>
    </source>
</evidence>
<dbReference type="GO" id="GO:0005886">
    <property type="term" value="C:plasma membrane"/>
    <property type="evidence" value="ECO:0007669"/>
    <property type="project" value="InterPro"/>
</dbReference>
<evidence type="ECO:0000313" key="8">
    <source>
        <dbReference type="EMBL" id="BBO76711.1"/>
    </source>
</evidence>
<evidence type="ECO:0000259" key="7">
    <source>
        <dbReference type="Pfam" id="PF01266"/>
    </source>
</evidence>
<dbReference type="PRINTS" id="PR01001">
    <property type="entry name" value="FADG3PDH"/>
</dbReference>
<comment type="cofactor">
    <cofactor evidence="1 6">
        <name>FAD</name>
        <dbReference type="ChEBI" id="CHEBI:57692"/>
    </cofactor>
</comment>
<keyword evidence="9" id="KW-1185">Reference proteome</keyword>
<dbReference type="PANTHER" id="PTHR11985:SF35">
    <property type="entry name" value="ANAEROBIC GLYCEROL-3-PHOSPHATE DEHYDROGENASE SUBUNIT A"/>
    <property type="match status" value="1"/>
</dbReference>
<evidence type="ECO:0000256" key="4">
    <source>
        <dbReference type="ARBA" id="ARBA00022827"/>
    </source>
</evidence>
<evidence type="ECO:0000313" key="9">
    <source>
        <dbReference type="Proteomes" id="UP000427769"/>
    </source>
</evidence>
<dbReference type="InterPro" id="IPR036188">
    <property type="entry name" value="FAD/NAD-bd_sf"/>
</dbReference>
<dbReference type="SUPFAM" id="SSF51905">
    <property type="entry name" value="FAD/NAD(P)-binding domain"/>
    <property type="match status" value="1"/>
</dbReference>
<dbReference type="Gene3D" id="3.50.50.60">
    <property type="entry name" value="FAD/NAD(P)-binding domain"/>
    <property type="match status" value="3"/>
</dbReference>
<protein>
    <recommendedName>
        <fullName evidence="6">Glycerol-3-phosphate dehydrogenase</fullName>
        <ecNumber evidence="6">1.1.5.3</ecNumber>
    </recommendedName>
</protein>
<dbReference type="AlphaFoldDB" id="A0A5K7ZAI3"/>
<dbReference type="Proteomes" id="UP000427769">
    <property type="component" value="Chromosome"/>
</dbReference>
<dbReference type="GO" id="GO:0046174">
    <property type="term" value="P:polyol catabolic process"/>
    <property type="evidence" value="ECO:0007669"/>
    <property type="project" value="InterPro"/>
</dbReference>
<sequence>MTATTLSTQVLIIGGGATGTGLARDLALRGVACILVEKQDINAGASGGNHGLLHSGARYIASDPHSARECREEGALLKRLAPQCVEDTGGFFVAVPGDDEAYIADFSDRCAACGIAAEGVDPKDALEQEPCLSPDAIAVFAVEDATIDPFMLSLDNLAQARSLETKVLLHHKVLGFDKRKGRVESVRLRDLHSSKDVRIHAEQIVNASGAWAGEVAAMAGAHIDMLYSQGSLVISQSRLGQRVINRLRKAADADILVPAGTVSIFGTTSKRIDAPDNCRPTTAEIDAMLDDGMAMVPQLSSTRYIRAYAGVRPLVRTGGGSDDRAVSRGFSLLDHEDHGLDNFITITGGKLTTYRLMAEKTADLVCRRLGNTEPCRTATDPLPASSQAQYTEPGLTPKLWFKKNDPGDLLLCECEMVSISVFNEIAGSLTHNGHRPGLREIGQRSRVGKGPCQGSFCSLRMAAHMYDQGMLKDGEGIDELKDFLNERWRGMQPLLWGPAVAQAELQEALHCGLLGLETEEILKT</sequence>
<dbReference type="GO" id="GO:0009331">
    <property type="term" value="C:glycerol-3-phosphate dehydrogenase (FAD) complex"/>
    <property type="evidence" value="ECO:0007669"/>
    <property type="project" value="UniProtKB-UniRule"/>
</dbReference>
<feature type="domain" description="FAD dependent oxidoreductase" evidence="7">
    <location>
        <begin position="10"/>
        <end position="353"/>
    </location>
</feature>
<dbReference type="Gene3D" id="1.10.10.1100">
    <property type="entry name" value="BFD-like [2Fe-2S]-binding domain"/>
    <property type="match status" value="1"/>
</dbReference>
<dbReference type="RefSeq" id="WP_155305522.1">
    <property type="nucleotide sequence ID" value="NZ_AP021875.1"/>
</dbReference>
<evidence type="ECO:0000256" key="6">
    <source>
        <dbReference type="RuleBase" id="RU361217"/>
    </source>
</evidence>
<proteinExistence type="inferred from homology"/>
<dbReference type="OrthoDB" id="9766796at2"/>